<keyword evidence="6" id="KW-1185">Reference proteome</keyword>
<evidence type="ECO:0000256" key="2">
    <source>
        <dbReference type="ARBA" id="ARBA00022803"/>
    </source>
</evidence>
<dbReference type="SUPFAM" id="SSF48452">
    <property type="entry name" value="TPR-like"/>
    <property type="match status" value="1"/>
</dbReference>
<reference evidence="5 6" key="1">
    <citation type="journal article" date="2008" name="J. Bacteriol.">
        <title>'Candidatus Cloacamonas acidaminovorans': genome sequence reconstruction provides a first glimpse of a new bacterial division.</title>
        <authorList>
            <person name="Pelletier E."/>
            <person name="Kreimeyer A."/>
            <person name="Bocs S."/>
            <person name="Rouy Z."/>
            <person name="Gyapay G."/>
            <person name="Chouari R."/>
            <person name="Riviere D."/>
            <person name="Ganesan A."/>
            <person name="Daegelen P."/>
            <person name="Sghir A."/>
            <person name="Cohen G.N."/>
            <person name="Medigue C."/>
            <person name="Weissenbach J."/>
            <person name="Le Paslier D."/>
        </authorList>
    </citation>
    <scope>NUCLEOTIDE SEQUENCE [LARGE SCALE GENOMIC DNA]</scope>
    <source>
        <strain evidence="6">Evry</strain>
    </source>
</reference>
<dbReference type="InterPro" id="IPR011990">
    <property type="entry name" value="TPR-like_helical_dom_sf"/>
</dbReference>
<evidence type="ECO:0000256" key="3">
    <source>
        <dbReference type="PROSITE-ProRule" id="PRU00339"/>
    </source>
</evidence>
<dbReference type="Gene3D" id="1.25.40.10">
    <property type="entry name" value="Tetratricopeptide repeat domain"/>
    <property type="match status" value="4"/>
</dbReference>
<dbReference type="eggNOG" id="COG0457">
    <property type="taxonomic scope" value="Bacteria"/>
</dbReference>
<keyword evidence="4" id="KW-0732">Signal</keyword>
<evidence type="ECO:0000256" key="4">
    <source>
        <dbReference type="SAM" id="SignalP"/>
    </source>
</evidence>
<dbReference type="STRING" id="459349.CLOAM0974"/>
<dbReference type="Pfam" id="PF07719">
    <property type="entry name" value="TPR_2"/>
    <property type="match status" value="1"/>
</dbReference>
<feature type="repeat" description="TPR" evidence="3">
    <location>
        <begin position="143"/>
        <end position="176"/>
    </location>
</feature>
<feature type="signal peptide" evidence="4">
    <location>
        <begin position="1"/>
        <end position="21"/>
    </location>
</feature>
<proteinExistence type="predicted"/>
<dbReference type="OrthoDB" id="9815040at2"/>
<dbReference type="PROSITE" id="PS51257">
    <property type="entry name" value="PROKAR_LIPOPROTEIN"/>
    <property type="match status" value="1"/>
</dbReference>
<dbReference type="PANTHER" id="PTHR12558">
    <property type="entry name" value="CELL DIVISION CYCLE 16,23,27"/>
    <property type="match status" value="1"/>
</dbReference>
<evidence type="ECO:0000313" key="6">
    <source>
        <dbReference type="Proteomes" id="UP000002019"/>
    </source>
</evidence>
<evidence type="ECO:0000313" key="5">
    <source>
        <dbReference type="EMBL" id="CAO80846.1"/>
    </source>
</evidence>
<dbReference type="Pfam" id="PF13174">
    <property type="entry name" value="TPR_6"/>
    <property type="match status" value="1"/>
</dbReference>
<dbReference type="Proteomes" id="UP000002019">
    <property type="component" value="Chromosome"/>
</dbReference>
<dbReference type="HOGENOM" id="CLU_701510_0_0_0"/>
<dbReference type="KEGG" id="caci:CLOAM0974"/>
<dbReference type="InterPro" id="IPR019734">
    <property type="entry name" value="TPR_rpt"/>
</dbReference>
<name>B0VHN1_CLOAI</name>
<evidence type="ECO:0000256" key="1">
    <source>
        <dbReference type="ARBA" id="ARBA00022737"/>
    </source>
</evidence>
<keyword evidence="2 3" id="KW-0802">TPR repeat</keyword>
<organism evidence="5 6">
    <name type="scientific">Cloacimonas acidaminovorans (strain Evry)</name>
    <dbReference type="NCBI Taxonomy" id="459349"/>
    <lineage>
        <taxon>Bacteria</taxon>
        <taxon>Pseudomonadati</taxon>
        <taxon>Candidatus Cloacimonadota</taxon>
        <taxon>Candidatus Cloacimonadia</taxon>
        <taxon>Candidatus Cloacimonadales</taxon>
        <taxon>Candidatus Cloacimonadaceae</taxon>
        <taxon>Candidatus Cloacimonas</taxon>
    </lineage>
</organism>
<feature type="repeat" description="TPR" evidence="3">
    <location>
        <begin position="211"/>
        <end position="244"/>
    </location>
</feature>
<dbReference type="SMART" id="SM00028">
    <property type="entry name" value="TPR"/>
    <property type="match status" value="7"/>
</dbReference>
<protein>
    <submittedName>
        <fullName evidence="5">Uncharacterized protein</fullName>
    </submittedName>
</protein>
<dbReference type="InterPro" id="IPR013105">
    <property type="entry name" value="TPR_2"/>
</dbReference>
<dbReference type="RefSeq" id="WP_015424704.1">
    <property type="nucleotide sequence ID" value="NC_020449.1"/>
</dbReference>
<gene>
    <name evidence="5" type="ordered locus">CLOAM0974</name>
</gene>
<dbReference type="PANTHER" id="PTHR12558:SF13">
    <property type="entry name" value="CELL DIVISION CYCLE PROTEIN 27 HOMOLOG"/>
    <property type="match status" value="1"/>
</dbReference>
<dbReference type="EMBL" id="CU466930">
    <property type="protein sequence ID" value="CAO80846.1"/>
    <property type="molecule type" value="Genomic_DNA"/>
</dbReference>
<dbReference type="SUPFAM" id="SSF81901">
    <property type="entry name" value="HCP-like"/>
    <property type="match status" value="1"/>
</dbReference>
<dbReference type="PROSITE" id="PS50005">
    <property type="entry name" value="TPR"/>
    <property type="match status" value="3"/>
</dbReference>
<dbReference type="AlphaFoldDB" id="B0VHN1"/>
<dbReference type="PROSITE" id="PS50293">
    <property type="entry name" value="TPR_REGION"/>
    <property type="match status" value="2"/>
</dbReference>
<accession>B0VHN1</accession>
<feature type="repeat" description="TPR" evidence="3">
    <location>
        <begin position="95"/>
        <end position="128"/>
    </location>
</feature>
<sequence length="393" mass="44188">MKQKIMTFVVLVLLVLLSACGSNKKVQAPVEPVRNPLILAHSAAARGTEAFNDEIYNDAISAFTEAISLFNEAALTATPADSVAENIEKMNLNIAKSYIELANESMELSSFDEALDYYSKALNVYKSITPKLITQEELQQNIIGIYNNMAITAKQAGKYEQALTYYDQILKLTPNDADVLYAKFYVLRDNIKDENRAYAVLIDYAELTQDAKAFINVADSYAEKGNMIEAGKYYQKALAIEPSVDLYRRLANYYSGLKDYNNANLYLQKVADSNPEPSELAQIYALMAKNYEGMNDKKKMVEYYEKSLSIERNPQLALLLASYYNSQKNYAKVISNANITLSIDPKNADALMLRGVAYYQMKNYSAAKADLERLQNDPKYGTQAKNLLKNIPK</sequence>
<keyword evidence="1" id="KW-0677">Repeat</keyword>
<feature type="chain" id="PRO_5002758225" evidence="4">
    <location>
        <begin position="22"/>
        <end position="393"/>
    </location>
</feature>
<dbReference type="Pfam" id="PF13181">
    <property type="entry name" value="TPR_8"/>
    <property type="match status" value="3"/>
</dbReference>